<dbReference type="EMBL" id="JAUKUD010000006">
    <property type="protein sequence ID" value="KAK0741528.1"/>
    <property type="molecule type" value="Genomic_DNA"/>
</dbReference>
<keyword evidence="1" id="KW-0732">Signal</keyword>
<comment type="caution">
    <text evidence="2">The sequence shown here is derived from an EMBL/GenBank/DDBJ whole genome shotgun (WGS) entry which is preliminary data.</text>
</comment>
<dbReference type="Proteomes" id="UP001172155">
    <property type="component" value="Unassembled WGS sequence"/>
</dbReference>
<proteinExistence type="predicted"/>
<feature type="signal peptide" evidence="1">
    <location>
        <begin position="1"/>
        <end position="22"/>
    </location>
</feature>
<evidence type="ECO:0000256" key="1">
    <source>
        <dbReference type="SAM" id="SignalP"/>
    </source>
</evidence>
<accession>A0AA40ELH9</accession>
<reference evidence="2" key="1">
    <citation type="submission" date="2023-06" db="EMBL/GenBank/DDBJ databases">
        <title>Genome-scale phylogeny and comparative genomics of the fungal order Sordariales.</title>
        <authorList>
            <consortium name="Lawrence Berkeley National Laboratory"/>
            <person name="Hensen N."/>
            <person name="Bonometti L."/>
            <person name="Westerberg I."/>
            <person name="Brannstrom I.O."/>
            <person name="Guillou S."/>
            <person name="Cros-Aarteil S."/>
            <person name="Calhoun S."/>
            <person name="Haridas S."/>
            <person name="Kuo A."/>
            <person name="Mondo S."/>
            <person name="Pangilinan J."/>
            <person name="Riley R."/>
            <person name="LaButti K."/>
            <person name="Andreopoulos B."/>
            <person name="Lipzen A."/>
            <person name="Chen C."/>
            <person name="Yanf M."/>
            <person name="Daum C."/>
            <person name="Ng V."/>
            <person name="Clum A."/>
            <person name="Steindorff A."/>
            <person name="Ohm R."/>
            <person name="Martin F."/>
            <person name="Silar P."/>
            <person name="Natvig D."/>
            <person name="Lalanne C."/>
            <person name="Gautier V."/>
            <person name="Ament-velasquez S.L."/>
            <person name="Kruys A."/>
            <person name="Hutchinson M.I."/>
            <person name="Powell A.J."/>
            <person name="Barry K."/>
            <person name="Miller A.N."/>
            <person name="Grigoriev I.V."/>
            <person name="Debuchy R."/>
            <person name="Gladieux P."/>
            <person name="Thoren M.H."/>
            <person name="Johannesson H."/>
        </authorList>
    </citation>
    <scope>NUCLEOTIDE SEQUENCE</scope>
    <source>
        <strain evidence="2">SMH3187-1</strain>
    </source>
</reference>
<protein>
    <submittedName>
        <fullName evidence="2">Uncharacterized protein</fullName>
    </submittedName>
</protein>
<organism evidence="2 3">
    <name type="scientific">Schizothecium vesticola</name>
    <dbReference type="NCBI Taxonomy" id="314040"/>
    <lineage>
        <taxon>Eukaryota</taxon>
        <taxon>Fungi</taxon>
        <taxon>Dikarya</taxon>
        <taxon>Ascomycota</taxon>
        <taxon>Pezizomycotina</taxon>
        <taxon>Sordariomycetes</taxon>
        <taxon>Sordariomycetidae</taxon>
        <taxon>Sordariales</taxon>
        <taxon>Schizotheciaceae</taxon>
        <taxon>Schizothecium</taxon>
    </lineage>
</organism>
<keyword evidence="3" id="KW-1185">Reference proteome</keyword>
<name>A0AA40ELH9_9PEZI</name>
<feature type="chain" id="PRO_5041251812" evidence="1">
    <location>
        <begin position="23"/>
        <end position="123"/>
    </location>
</feature>
<sequence>MHYTHFGLILGLPFNSAPFGHACPMPASVHKTTMALGCSTLPMVEMTLGLPFLSHPSEQTSVPLQHAASGHSLINQERGLCYFQQFWDQQLVRGSIESPADSGPDNQPRFGLKQTGAALLSTF</sequence>
<evidence type="ECO:0000313" key="2">
    <source>
        <dbReference type="EMBL" id="KAK0741528.1"/>
    </source>
</evidence>
<evidence type="ECO:0000313" key="3">
    <source>
        <dbReference type="Proteomes" id="UP001172155"/>
    </source>
</evidence>
<dbReference type="AlphaFoldDB" id="A0AA40ELH9"/>
<gene>
    <name evidence="2" type="ORF">B0T18DRAFT_420307</name>
</gene>